<dbReference type="Pfam" id="PF26129">
    <property type="entry name" value="Vwde"/>
    <property type="match status" value="1"/>
</dbReference>
<feature type="region of interest" description="Disordered" evidence="2">
    <location>
        <begin position="1095"/>
        <end position="1151"/>
    </location>
</feature>
<keyword evidence="3" id="KW-0472">Membrane</keyword>
<dbReference type="PROSITE" id="PS51233">
    <property type="entry name" value="VWFD"/>
    <property type="match status" value="1"/>
</dbReference>
<feature type="chain" id="PRO_5034387641" evidence="4">
    <location>
        <begin position="24"/>
        <end position="1269"/>
    </location>
</feature>
<protein>
    <submittedName>
        <fullName evidence="8">von Willebrand factor D and EGF domain-containing protein-like</fullName>
    </submittedName>
</protein>
<feature type="disulfide bond" evidence="1">
    <location>
        <begin position="778"/>
        <end position="788"/>
    </location>
</feature>
<dbReference type="InterPro" id="IPR000742">
    <property type="entry name" value="EGF"/>
</dbReference>
<feature type="domain" description="VWFD" evidence="6">
    <location>
        <begin position="419"/>
        <end position="605"/>
    </location>
</feature>
<evidence type="ECO:0000256" key="4">
    <source>
        <dbReference type="SAM" id="SignalP"/>
    </source>
</evidence>
<dbReference type="GeneID" id="111099973"/>
<feature type="region of interest" description="Disordered" evidence="2">
    <location>
        <begin position="981"/>
        <end position="1030"/>
    </location>
</feature>
<evidence type="ECO:0000313" key="7">
    <source>
        <dbReference type="Proteomes" id="UP000694844"/>
    </source>
</evidence>
<keyword evidence="1" id="KW-0245">EGF-like domain</keyword>
<feature type="domain" description="EGF-like" evidence="5">
    <location>
        <begin position="774"/>
        <end position="805"/>
    </location>
</feature>
<name>A0A8B8ABC7_CRAVI</name>
<dbReference type="Gene3D" id="2.60.120.260">
    <property type="entry name" value="Galactose-binding domain-like"/>
    <property type="match status" value="1"/>
</dbReference>
<keyword evidence="7" id="KW-1185">Reference proteome</keyword>
<dbReference type="InterPro" id="IPR058727">
    <property type="entry name" value="Helical_Vwde"/>
</dbReference>
<evidence type="ECO:0000259" key="5">
    <source>
        <dbReference type="PROSITE" id="PS50026"/>
    </source>
</evidence>
<keyword evidence="3" id="KW-0812">Transmembrane</keyword>
<feature type="region of interest" description="Disordered" evidence="2">
    <location>
        <begin position="1231"/>
        <end position="1251"/>
    </location>
</feature>
<feature type="compositionally biased region" description="Low complexity" evidence="2">
    <location>
        <begin position="997"/>
        <end position="1030"/>
    </location>
</feature>
<comment type="caution">
    <text evidence="1">Lacks conserved residue(s) required for the propagation of feature annotation.</text>
</comment>
<dbReference type="PROSITE" id="PS01186">
    <property type="entry name" value="EGF_2"/>
    <property type="match status" value="1"/>
</dbReference>
<dbReference type="PROSITE" id="PS00022">
    <property type="entry name" value="EGF_1"/>
    <property type="match status" value="1"/>
</dbReference>
<feature type="signal peptide" evidence="4">
    <location>
        <begin position="1"/>
        <end position="23"/>
    </location>
</feature>
<reference evidence="8" key="1">
    <citation type="submission" date="2025-08" db="UniProtKB">
        <authorList>
            <consortium name="RefSeq"/>
        </authorList>
    </citation>
    <scope>IDENTIFICATION</scope>
    <source>
        <tissue evidence="8">Whole sample</tissue>
    </source>
</reference>
<gene>
    <name evidence="8" type="primary">LOC111099973</name>
</gene>
<proteinExistence type="predicted"/>
<sequence length="1269" mass="141181">MFPTPNGISLIFSLIFYASQSAGQLDPCAVGNHQNLDNLVKRSPSYTMDSVPLCDRYIPETWYRTKYYVMSSSPPSLSNCGTLYPVWLRGNIPSDRQTLNMTACEVGFVHDCERQYMIAVKNCSSFLVYKLKPLDVCSAAYCFEPSNECVNETIQDISVSYHNITWKSYRNNYNGIEIVRHDPYINLLCSFTPSADDTLLYHIDWYVDNDTVIQGQTVDKNSLQDAILSAEDMNKAGKKINSWIYCVVGAVATRNNLPCITKPSKSFFAGIEILNKTVSLERMGTATVLFRPTIPFAPLTVDFNGQTKSDLHVVISFPGNSGIQQTCQLQGTAIDCEKKIDSFTYNDRLQYDNPANWHKVYSLTVQNSDGVRYYLPKNYFVLRLKTTSTNGEGPKMFSNVTLHDIKINVIETENAWKGKRCSSYADPHQTTFDGYHYECQDTGCITGKTYIFYRNEEFLQEVQVRHGICWGRPRCICAVAVRAGQDVFTIDLCSGTQYINFPICSDRSLKVIKEHDLSYTVVFPTGTSAKILLYNYVLWFINLEVYPTVLDVSRTSGLCGFLDGIITNDLKREDGTFDDIGAFSYYGNHPDAFSLSWQSKSAEDLLSMSQTNYDQLVPLSRAPRSHQLCLCDKNTVSCSYKYNGCKTKEKGKEYLCGLHTNSRRRRDIRRFASFIEHNEEFNGLSRVKRQTMTEVEAFTACNDAFQQSTYYDTCLSVVPNFSNETIVNCVRDLTVTGDHNLTKLHLDTALGQCQEYVLLNSTLQDENPAVTTIIINLCPNNCSNRGVCSGGNCTCDPGFGGSDCSFDVLSPPTITRILDSGICDKSEDTCDEITLYGYYFLENMGTMCYVTRDEINGSKSVMSTGSYNVRLEERTLFEGYCRLQYGSESSWITRFQFNLSNDGNHYSENYLVYVYDSNCQTFHNDSGDIYFTLQNGYCFINGSCVPSGTVKTNESCWQCRPGIDIYDWTWDCNITGTSDTPPTTTTSLPVNASTEKSTYSLSTPSSTVSMSSNGVSSHSSPTTTTIPTTKLTTVSTAIQTTQSPHAGSSGTQSTTTQSSATLLVTSATEKQDISVTPTDFSSSTISSALLTNAESSTVPSTNSMIPSTSSSPSNNQAGSSSPSTVSPTTLAGTISTSTLGKSDSEKNKDLNSQEEELTSEIIGLIIAVTIVVFAIIATTIFMIKKWIKGKKKDDVSSNEEDEVCNFPDSNRHMSTKGNFKPENLLHFESSADKFSRPPSAASTRPMPPTNDLSRIYDQKYLDQLFGVTR</sequence>
<feature type="compositionally biased region" description="Basic and acidic residues" evidence="2">
    <location>
        <begin position="1142"/>
        <end position="1151"/>
    </location>
</feature>
<dbReference type="Pfam" id="PF23106">
    <property type="entry name" value="EGF_Teneurin"/>
    <property type="match status" value="1"/>
</dbReference>
<dbReference type="AlphaFoldDB" id="A0A8B8ABC7"/>
<evidence type="ECO:0000313" key="8">
    <source>
        <dbReference type="RefSeq" id="XP_022287219.1"/>
    </source>
</evidence>
<keyword evidence="1" id="KW-1015">Disulfide bond</keyword>
<evidence type="ECO:0000259" key="6">
    <source>
        <dbReference type="PROSITE" id="PS51233"/>
    </source>
</evidence>
<keyword evidence="4" id="KW-0732">Signal</keyword>
<evidence type="ECO:0000256" key="1">
    <source>
        <dbReference type="PROSITE-ProRule" id="PRU00076"/>
    </source>
</evidence>
<feature type="transmembrane region" description="Helical" evidence="3">
    <location>
        <begin position="1161"/>
        <end position="1183"/>
    </location>
</feature>
<evidence type="ECO:0000256" key="2">
    <source>
        <dbReference type="SAM" id="MobiDB-lite"/>
    </source>
</evidence>
<organism evidence="7 8">
    <name type="scientific">Crassostrea virginica</name>
    <name type="common">Eastern oyster</name>
    <dbReference type="NCBI Taxonomy" id="6565"/>
    <lineage>
        <taxon>Eukaryota</taxon>
        <taxon>Metazoa</taxon>
        <taxon>Spiralia</taxon>
        <taxon>Lophotrochozoa</taxon>
        <taxon>Mollusca</taxon>
        <taxon>Bivalvia</taxon>
        <taxon>Autobranchia</taxon>
        <taxon>Pteriomorphia</taxon>
        <taxon>Ostreida</taxon>
        <taxon>Ostreoidea</taxon>
        <taxon>Ostreidae</taxon>
        <taxon>Crassostrea</taxon>
    </lineage>
</organism>
<dbReference type="Proteomes" id="UP000694844">
    <property type="component" value="Chromosome 6"/>
</dbReference>
<dbReference type="Pfam" id="PF00094">
    <property type="entry name" value="VWD"/>
    <property type="match status" value="1"/>
</dbReference>
<dbReference type="OrthoDB" id="10001041at2759"/>
<feature type="compositionally biased region" description="Polar residues" evidence="2">
    <location>
        <begin position="1130"/>
        <end position="1141"/>
    </location>
</feature>
<dbReference type="PROSITE" id="PS50026">
    <property type="entry name" value="EGF_3"/>
    <property type="match status" value="1"/>
</dbReference>
<dbReference type="RefSeq" id="XP_022287219.1">
    <property type="nucleotide sequence ID" value="XM_022431511.1"/>
</dbReference>
<accession>A0A8B8ABC7</accession>
<feature type="compositionally biased region" description="Low complexity" evidence="2">
    <location>
        <begin position="1099"/>
        <end position="1129"/>
    </location>
</feature>
<dbReference type="KEGG" id="cvn:111099973"/>
<evidence type="ECO:0000256" key="3">
    <source>
        <dbReference type="SAM" id="Phobius"/>
    </source>
</evidence>
<feature type="disulfide bond" evidence="1">
    <location>
        <begin position="795"/>
        <end position="804"/>
    </location>
</feature>
<dbReference type="InterPro" id="IPR001846">
    <property type="entry name" value="VWF_type-D"/>
</dbReference>
<keyword evidence="3" id="KW-1133">Transmembrane helix</keyword>